<evidence type="ECO:0000259" key="3">
    <source>
        <dbReference type="Pfam" id="PF18912"/>
    </source>
</evidence>
<feature type="domain" description="Double zinc ribbon" evidence="3">
    <location>
        <begin position="13"/>
        <end position="72"/>
    </location>
</feature>
<evidence type="ECO:0000256" key="1">
    <source>
        <dbReference type="ARBA" id="ARBA00008007"/>
    </source>
</evidence>
<evidence type="ECO:0000313" key="4">
    <source>
        <dbReference type="EMBL" id="QMW23826.1"/>
    </source>
</evidence>
<keyword evidence="5" id="KW-1185">Reference proteome</keyword>
<evidence type="ECO:0000259" key="2">
    <source>
        <dbReference type="Pfam" id="PF00156"/>
    </source>
</evidence>
<dbReference type="InterPro" id="IPR029057">
    <property type="entry name" value="PRTase-like"/>
</dbReference>
<dbReference type="AlphaFoldDB" id="A0A7G5IKD4"/>
<evidence type="ECO:0000313" key="5">
    <source>
        <dbReference type="Proteomes" id="UP000515292"/>
    </source>
</evidence>
<dbReference type="KEGG" id="sand:H3309_04940"/>
<dbReference type="InterPro" id="IPR000836">
    <property type="entry name" value="PRTase_dom"/>
</dbReference>
<dbReference type="InterPro" id="IPR051910">
    <property type="entry name" value="ComF/GntX_DNA_util-trans"/>
</dbReference>
<feature type="domain" description="Phosphoribosyltransferase" evidence="2">
    <location>
        <begin position="185"/>
        <end position="239"/>
    </location>
</feature>
<gene>
    <name evidence="4" type="ORF">H3309_04940</name>
</gene>
<sequence>MMLATLRSAASWALDRVLPPRCVGCGMLTGAAHSLCLPCWQALPPLLDPHCPVCAETLPLGTFEGAQCGGCLADPPRFAATRAPHRYDGTARLMVLALKHGARETLATPMGSAMARAAGDWLAADTLLVPVPLHRSRLGSRGFNQSAWLARAIARHGGMLSLDLLIRRRATESTKGKGRVARLKEMTGAFAVPPAARAQLKDRHVILVDDVMTSGATARACARTLRRAGAASVKLLVYARVAPDRTLLHL</sequence>
<dbReference type="RefSeq" id="WP_182297649.1">
    <property type="nucleotide sequence ID" value="NZ_CP059851.1"/>
</dbReference>
<dbReference type="Pfam" id="PF18912">
    <property type="entry name" value="DZR_2"/>
    <property type="match status" value="1"/>
</dbReference>
<dbReference type="CDD" id="cd06223">
    <property type="entry name" value="PRTases_typeI"/>
    <property type="match status" value="1"/>
</dbReference>
<reference evidence="4 5" key="1">
    <citation type="submission" date="2020-07" db="EMBL/GenBank/DDBJ databases">
        <title>Complete genome sequence for Sandaracinobacter sp. M6.</title>
        <authorList>
            <person name="Tang Y."/>
            <person name="Liu Q."/>
            <person name="Guo Z."/>
            <person name="Lei P."/>
            <person name="Huang B."/>
        </authorList>
    </citation>
    <scope>NUCLEOTIDE SEQUENCE [LARGE SCALE GENOMIC DNA]</scope>
    <source>
        <strain evidence="4 5">M6</strain>
    </source>
</reference>
<dbReference type="Pfam" id="PF00156">
    <property type="entry name" value="Pribosyltran"/>
    <property type="match status" value="1"/>
</dbReference>
<dbReference type="EMBL" id="CP059851">
    <property type="protein sequence ID" value="QMW23826.1"/>
    <property type="molecule type" value="Genomic_DNA"/>
</dbReference>
<name>A0A7G5IKD4_9SPHN</name>
<dbReference type="CDD" id="cd16449">
    <property type="entry name" value="RING-HC"/>
    <property type="match status" value="1"/>
</dbReference>
<proteinExistence type="inferred from homology"/>
<organism evidence="4 5">
    <name type="scientific">Sandaracinobacteroides saxicola</name>
    <dbReference type="NCBI Taxonomy" id="2759707"/>
    <lineage>
        <taxon>Bacteria</taxon>
        <taxon>Pseudomonadati</taxon>
        <taxon>Pseudomonadota</taxon>
        <taxon>Alphaproteobacteria</taxon>
        <taxon>Sphingomonadales</taxon>
        <taxon>Sphingosinicellaceae</taxon>
        <taxon>Sandaracinobacteroides</taxon>
    </lineage>
</organism>
<dbReference type="PANTHER" id="PTHR47505">
    <property type="entry name" value="DNA UTILIZATION PROTEIN YHGH"/>
    <property type="match status" value="1"/>
</dbReference>
<dbReference type="Proteomes" id="UP000515292">
    <property type="component" value="Chromosome"/>
</dbReference>
<protein>
    <submittedName>
        <fullName evidence="4">ComF family protein</fullName>
    </submittedName>
</protein>
<accession>A0A7G5IKD4</accession>
<comment type="similarity">
    <text evidence="1">Belongs to the ComF/GntX family.</text>
</comment>
<dbReference type="SUPFAM" id="SSF53271">
    <property type="entry name" value="PRTase-like"/>
    <property type="match status" value="1"/>
</dbReference>
<dbReference type="Gene3D" id="3.40.50.2020">
    <property type="match status" value="1"/>
</dbReference>
<dbReference type="PANTHER" id="PTHR47505:SF1">
    <property type="entry name" value="DNA UTILIZATION PROTEIN YHGH"/>
    <property type="match status" value="1"/>
</dbReference>
<dbReference type="InterPro" id="IPR044005">
    <property type="entry name" value="DZR_2"/>
</dbReference>